<sequence length="672" mass="74010">MSDECFNHRSAISTSPPILPSVEVTGSIRDDYKNQGQGSKPVGKMTFTELKTKPKFLAGRILRLCVVVLKAMRHTLVCQCWVHQFHFAMQIADKGESPPKGYCFLQLPPEASPTDLGCHLADDCGWTPPNKGRSESLARMSCKIHPFVLMLGSVVLYAWLAKQLPALACTVEIVFASGMEPFAACRYPGYRTQLFGQFSESLIQVDSAWDHTSPAMPVSSWVPDMDMGSRFRFDSSRKHKDRVWDAEYEGFLMGNVSNASVFISTLSEREDLIFGTLYLVFGIVSLSGNSLLLLVAYQKRSMLKPAEFFIVNLAISDLSMTVTLFPLATSSFFAHRWLFNQAVCTLYAFCGVLFGLCSLTSLTVLSTVCCLKVCYPAYGNKFSPCHAGVLLLCVWVYALMFATAPLAEWGSYGPEPYGTACCITWKASSREATLYILALFIFCYLLPCLLILVSYSLILWTVRVSRRAVRQHTSPQRRAHSVHSLVVKLSIAVCLGFLAAWTPYAIVALWAVLGDASQVPALAFVLSAVFAKSSTLYNPLVYLLFKPNFQKFLSKDKVLLQAIRTLLCCGCPSATLQPFPSPGFSDHPGTCRNCNDTFECFSNYPKCYKLPQAPSSSPQRAPLGILADGAACQPGLKRTVQVMVLVTRKRSGLGAVNVAGDALPSDIMKDLL</sequence>
<keyword evidence="15" id="KW-1185">Reference proteome</keyword>
<evidence type="ECO:0000256" key="2">
    <source>
        <dbReference type="ARBA" id="ARBA00022543"/>
    </source>
</evidence>
<evidence type="ECO:0000256" key="1">
    <source>
        <dbReference type="ARBA" id="ARBA00004141"/>
    </source>
</evidence>
<feature type="domain" description="G-protein coupled receptors family 1 profile" evidence="13">
    <location>
        <begin position="288"/>
        <end position="542"/>
    </location>
</feature>
<gene>
    <name evidence="14" type="ORF">llap_11697</name>
</gene>
<dbReference type="InterPro" id="IPR017452">
    <property type="entry name" value="GPCR_Rhodpsn_7TM"/>
</dbReference>
<feature type="transmembrane region" description="Helical" evidence="12">
    <location>
        <begin position="272"/>
        <end position="297"/>
    </location>
</feature>
<dbReference type="Pfam" id="PF00001">
    <property type="entry name" value="7tm_1"/>
    <property type="match status" value="1"/>
</dbReference>
<feature type="transmembrane region" description="Helical" evidence="12">
    <location>
        <begin position="519"/>
        <end position="545"/>
    </location>
</feature>
<evidence type="ECO:0000313" key="15">
    <source>
        <dbReference type="Proteomes" id="UP000233556"/>
    </source>
</evidence>
<evidence type="ECO:0000256" key="8">
    <source>
        <dbReference type="ARBA" id="ARBA00023040"/>
    </source>
</evidence>
<dbReference type="InterPro" id="IPR050125">
    <property type="entry name" value="GPCR_opsins"/>
</dbReference>
<keyword evidence="6 12" id="KW-1133">Transmembrane helix</keyword>
<reference evidence="15" key="2">
    <citation type="submission" date="2017-12" db="EMBL/GenBank/DDBJ databases">
        <title>Genome sequence of the Bar-tailed Godwit (Limosa lapponica baueri).</title>
        <authorList>
            <person name="Lima N.C.B."/>
            <person name="Parody-Merino A.M."/>
            <person name="Battley P.F."/>
            <person name="Fidler A.E."/>
            <person name="Prosdocimi F."/>
        </authorList>
    </citation>
    <scope>NUCLEOTIDE SEQUENCE [LARGE SCALE GENOMIC DNA]</scope>
</reference>
<feature type="transmembrane region" description="Helical" evidence="12">
    <location>
        <begin position="485"/>
        <end position="513"/>
    </location>
</feature>
<reference evidence="15" key="1">
    <citation type="submission" date="2017-11" db="EMBL/GenBank/DDBJ databases">
        <authorList>
            <person name="Lima N.C."/>
            <person name="Parody-Merino A.M."/>
            <person name="Battley P.F."/>
            <person name="Fidler A.E."/>
            <person name="Prosdocimi F."/>
        </authorList>
    </citation>
    <scope>NUCLEOTIDE SEQUENCE [LARGE SCALE GENOMIC DNA]</scope>
</reference>
<dbReference type="EMBL" id="KZ506899">
    <property type="protein sequence ID" value="PKU37998.1"/>
    <property type="molecule type" value="Genomic_DNA"/>
</dbReference>
<keyword evidence="4 12" id="KW-0812">Transmembrane</keyword>
<evidence type="ECO:0000313" key="14">
    <source>
        <dbReference type="EMBL" id="PKU37998.1"/>
    </source>
</evidence>
<dbReference type="OrthoDB" id="2101615at2759"/>
<comment type="subcellular location">
    <subcellularLocation>
        <location evidence="1">Membrane</location>
        <topology evidence="1">Multi-pass membrane protein</topology>
    </subcellularLocation>
</comment>
<keyword evidence="9 12" id="KW-0472">Membrane</keyword>
<evidence type="ECO:0000256" key="4">
    <source>
        <dbReference type="ARBA" id="ARBA00022692"/>
    </source>
</evidence>
<keyword evidence="7" id="KW-0157">Chromophore</keyword>
<keyword evidence="5" id="KW-0681">Retinal protein</keyword>
<accession>A0A2I0TW05</accession>
<dbReference type="GO" id="GO:0009881">
    <property type="term" value="F:photoreceptor activity"/>
    <property type="evidence" value="ECO:0007669"/>
    <property type="project" value="UniProtKB-KW"/>
</dbReference>
<dbReference type="GO" id="GO:0004930">
    <property type="term" value="F:G protein-coupled receptor activity"/>
    <property type="evidence" value="ECO:0007669"/>
    <property type="project" value="UniProtKB-KW"/>
</dbReference>
<dbReference type="FunFam" id="1.20.1070.10:FF:000219">
    <property type="entry name" value="Opsin 5-like 2"/>
    <property type="match status" value="1"/>
</dbReference>
<protein>
    <submittedName>
        <fullName evidence="14">Opsin-5-like</fullName>
    </submittedName>
</protein>
<feature type="transmembrane region" description="Helical" evidence="12">
    <location>
        <begin position="387"/>
        <end position="407"/>
    </location>
</feature>
<dbReference type="InterPro" id="IPR027430">
    <property type="entry name" value="Retinal_BS"/>
</dbReference>
<evidence type="ECO:0000256" key="3">
    <source>
        <dbReference type="ARBA" id="ARBA00022606"/>
    </source>
</evidence>
<dbReference type="PANTHER" id="PTHR24240">
    <property type="entry name" value="OPSIN"/>
    <property type="match status" value="1"/>
</dbReference>
<dbReference type="PROSITE" id="PS50262">
    <property type="entry name" value="G_PROTEIN_RECEP_F1_2"/>
    <property type="match status" value="1"/>
</dbReference>
<evidence type="ECO:0000256" key="10">
    <source>
        <dbReference type="ARBA" id="ARBA00023170"/>
    </source>
</evidence>
<evidence type="ECO:0000256" key="6">
    <source>
        <dbReference type="ARBA" id="ARBA00022989"/>
    </source>
</evidence>
<dbReference type="InterPro" id="IPR000276">
    <property type="entry name" value="GPCR_Rhodpsn"/>
</dbReference>
<keyword evidence="10" id="KW-0675">Receptor</keyword>
<evidence type="ECO:0000256" key="7">
    <source>
        <dbReference type="ARBA" id="ARBA00022991"/>
    </source>
</evidence>
<proteinExistence type="predicted"/>
<dbReference type="SUPFAM" id="SSF81321">
    <property type="entry name" value="Family A G protein-coupled receptor-like"/>
    <property type="match status" value="1"/>
</dbReference>
<dbReference type="CDD" id="cd15074">
    <property type="entry name" value="7tmA_Opsin5_neuropsin"/>
    <property type="match status" value="1"/>
</dbReference>
<feature type="transmembrane region" description="Helical" evidence="12">
    <location>
        <begin position="346"/>
        <end position="375"/>
    </location>
</feature>
<dbReference type="Gene3D" id="1.20.1070.10">
    <property type="entry name" value="Rhodopsin 7-helix transmembrane proteins"/>
    <property type="match status" value="1"/>
</dbReference>
<organism evidence="14 15">
    <name type="scientific">Limosa lapponica baueri</name>
    <dbReference type="NCBI Taxonomy" id="1758121"/>
    <lineage>
        <taxon>Eukaryota</taxon>
        <taxon>Metazoa</taxon>
        <taxon>Chordata</taxon>
        <taxon>Craniata</taxon>
        <taxon>Vertebrata</taxon>
        <taxon>Euteleostomi</taxon>
        <taxon>Archelosauria</taxon>
        <taxon>Archosauria</taxon>
        <taxon>Dinosauria</taxon>
        <taxon>Saurischia</taxon>
        <taxon>Theropoda</taxon>
        <taxon>Coelurosauria</taxon>
        <taxon>Aves</taxon>
        <taxon>Neognathae</taxon>
        <taxon>Neoaves</taxon>
        <taxon>Charadriiformes</taxon>
        <taxon>Scolopacidae</taxon>
        <taxon>Limosa</taxon>
    </lineage>
</organism>
<dbReference type="GO" id="GO:0016020">
    <property type="term" value="C:membrane"/>
    <property type="evidence" value="ECO:0007669"/>
    <property type="project" value="UniProtKB-SubCell"/>
</dbReference>
<dbReference type="PROSITE" id="PS00238">
    <property type="entry name" value="OPSIN"/>
    <property type="match status" value="1"/>
</dbReference>
<feature type="transmembrane region" description="Helical" evidence="12">
    <location>
        <begin position="434"/>
        <end position="464"/>
    </location>
</feature>
<keyword evidence="8" id="KW-0297">G-protein coupled receptor</keyword>
<keyword evidence="11" id="KW-0807">Transducer</keyword>
<evidence type="ECO:0000256" key="5">
    <source>
        <dbReference type="ARBA" id="ARBA00022925"/>
    </source>
</evidence>
<feature type="transmembrane region" description="Helical" evidence="12">
    <location>
        <begin position="309"/>
        <end position="334"/>
    </location>
</feature>
<keyword evidence="3" id="KW-0716">Sensory transduction</keyword>
<name>A0A2I0TW05_LIMLA</name>
<evidence type="ECO:0000256" key="11">
    <source>
        <dbReference type="ARBA" id="ARBA00023224"/>
    </source>
</evidence>
<dbReference type="Proteomes" id="UP000233556">
    <property type="component" value="Unassembled WGS sequence"/>
</dbReference>
<dbReference type="GO" id="GO:0007602">
    <property type="term" value="P:phototransduction"/>
    <property type="evidence" value="ECO:0007669"/>
    <property type="project" value="UniProtKB-KW"/>
</dbReference>
<evidence type="ECO:0000259" key="13">
    <source>
        <dbReference type="PROSITE" id="PS50262"/>
    </source>
</evidence>
<dbReference type="AlphaFoldDB" id="A0A2I0TW05"/>
<dbReference type="PRINTS" id="PR00237">
    <property type="entry name" value="GPCRRHODOPSN"/>
</dbReference>
<keyword evidence="2" id="KW-0600">Photoreceptor protein</keyword>
<evidence type="ECO:0000256" key="9">
    <source>
        <dbReference type="ARBA" id="ARBA00023136"/>
    </source>
</evidence>
<evidence type="ECO:0000256" key="12">
    <source>
        <dbReference type="SAM" id="Phobius"/>
    </source>
</evidence>